<dbReference type="Proteomes" id="UP000192223">
    <property type="component" value="Unplaced"/>
</dbReference>
<accession>A0A1W4X0V4</accession>
<dbReference type="RefSeq" id="XP_018329767.1">
    <property type="nucleotide sequence ID" value="XM_018474265.2"/>
</dbReference>
<dbReference type="RefSeq" id="XP_018329766.1">
    <property type="nucleotide sequence ID" value="XM_018474264.2"/>
</dbReference>
<evidence type="ECO:0000313" key="2">
    <source>
        <dbReference type="RefSeq" id="XP_018329766.1"/>
    </source>
</evidence>
<sequence>MLIMCEKKMEALTSACERKRDARGNVSTELAQVRKCRTILKVVRLQREILQLSEKETQLVEEEHKLRLEEDVLAHEVETKRSRYERLCMGTQKLVQQLTHVHKCPGKGVCE</sequence>
<dbReference type="KEGG" id="apln:108740073"/>
<protein>
    <submittedName>
        <fullName evidence="2 3">Uncharacterized protein LOC108740073</fullName>
    </submittedName>
</protein>
<evidence type="ECO:0000313" key="3">
    <source>
        <dbReference type="RefSeq" id="XP_018329767.1"/>
    </source>
</evidence>
<gene>
    <name evidence="2 3" type="primary">LOC108740073</name>
</gene>
<reference evidence="2 3" key="1">
    <citation type="submission" date="2025-04" db="UniProtKB">
        <authorList>
            <consortium name="RefSeq"/>
        </authorList>
    </citation>
    <scope>IDENTIFICATION</scope>
    <source>
        <tissue evidence="2 3">Entire body</tissue>
    </source>
</reference>
<keyword evidence="1" id="KW-1185">Reference proteome</keyword>
<name>A0A1W4X0V4_AGRPL</name>
<organism evidence="1 2">
    <name type="scientific">Agrilus planipennis</name>
    <name type="common">Emerald ash borer</name>
    <name type="synonym">Agrilus marcopoli</name>
    <dbReference type="NCBI Taxonomy" id="224129"/>
    <lineage>
        <taxon>Eukaryota</taxon>
        <taxon>Metazoa</taxon>
        <taxon>Ecdysozoa</taxon>
        <taxon>Arthropoda</taxon>
        <taxon>Hexapoda</taxon>
        <taxon>Insecta</taxon>
        <taxon>Pterygota</taxon>
        <taxon>Neoptera</taxon>
        <taxon>Endopterygota</taxon>
        <taxon>Coleoptera</taxon>
        <taxon>Polyphaga</taxon>
        <taxon>Elateriformia</taxon>
        <taxon>Buprestoidea</taxon>
        <taxon>Buprestidae</taxon>
        <taxon>Agrilinae</taxon>
        <taxon>Agrilus</taxon>
    </lineage>
</organism>
<evidence type="ECO:0000313" key="1">
    <source>
        <dbReference type="Proteomes" id="UP000192223"/>
    </source>
</evidence>
<dbReference type="AlphaFoldDB" id="A0A1W4X0V4"/>
<proteinExistence type="predicted"/>
<dbReference type="GeneID" id="108740073"/>